<dbReference type="SUPFAM" id="SSF52540">
    <property type="entry name" value="P-loop containing nucleoside triphosphate hydrolases"/>
    <property type="match status" value="1"/>
</dbReference>
<dbReference type="InterPro" id="IPR002500">
    <property type="entry name" value="PAPS_reduct_dom"/>
</dbReference>
<proteinExistence type="inferred from homology"/>
<dbReference type="InterPro" id="IPR050100">
    <property type="entry name" value="TRAFAC_GTPase_members"/>
</dbReference>
<keyword evidence="6" id="KW-0342">GTP-binding</keyword>
<feature type="domain" description="Tr-type G" evidence="7">
    <location>
        <begin position="36"/>
        <end position="243"/>
    </location>
</feature>
<dbReference type="InterPro" id="IPR044139">
    <property type="entry name" value="CysN_NoDQ_III"/>
</dbReference>
<dbReference type="GO" id="GO:0005525">
    <property type="term" value="F:GTP binding"/>
    <property type="evidence" value="ECO:0007669"/>
    <property type="project" value="UniProtKB-KW"/>
</dbReference>
<keyword evidence="5" id="KW-0067">ATP-binding</keyword>
<keyword evidence="2" id="KW-0808">Transferase</keyword>
<name>A0AA35RNR7_GEOBA</name>
<dbReference type="SUPFAM" id="SSF50465">
    <property type="entry name" value="EF-Tu/eEF-1alpha/eIF2-gamma C-terminal domain"/>
    <property type="match status" value="1"/>
</dbReference>
<dbReference type="InterPro" id="IPR009000">
    <property type="entry name" value="Transl_B-barrel_sf"/>
</dbReference>
<dbReference type="AlphaFoldDB" id="A0AA35RNR7"/>
<evidence type="ECO:0000256" key="1">
    <source>
        <dbReference type="ARBA" id="ARBA00007249"/>
    </source>
</evidence>
<comment type="similarity">
    <text evidence="1">Belongs to the TRAFAC class translation factor GTPase superfamily. Classic translation factor GTPase family. EF-Tu/EF-1A subfamily.</text>
</comment>
<dbReference type="GO" id="GO:0016779">
    <property type="term" value="F:nucleotidyltransferase activity"/>
    <property type="evidence" value="ECO:0007669"/>
    <property type="project" value="UniProtKB-KW"/>
</dbReference>
<accession>A0AA35RNR7</accession>
<dbReference type="GO" id="GO:0005524">
    <property type="term" value="F:ATP binding"/>
    <property type="evidence" value="ECO:0007669"/>
    <property type="project" value="UniProtKB-KW"/>
</dbReference>
<dbReference type="InterPro" id="IPR054696">
    <property type="entry name" value="GTP-eEF1A_C"/>
</dbReference>
<dbReference type="PROSITE" id="PS00301">
    <property type="entry name" value="G_TR_1"/>
    <property type="match status" value="1"/>
</dbReference>
<dbReference type="Proteomes" id="UP001174909">
    <property type="component" value="Unassembled WGS sequence"/>
</dbReference>
<sequence>MRVFPLSNWTELDIWRYIAEENIDLPEIYYGHQREHGPLRIATAGSVDDGKSTLIGRLLYDSKALDDDVLAAVEDASRRQHGDYVNLALVTDGLRAEREQGVTIDVAYRYFSTPTRKFILADTPGHVQYTRNMVTGASTAEAVLIMIDARNGVVEQSRRHAVIASLLGIDRIVVCVNKMDLVGYEERAYEAVRSKFTPLVARLDVDDATFIPMSALNGDNVVEPSANMPLEYHDYRGYAGSVASGVLRVGQRVRIVPSGVESVITTIEAPWGAVEEARAPDAVTVQIADDLDVTRGEMICGADDWPAMAQDLDAVVCWMDERTALRAGNVYRIKHTTRSAKAVVTDLVSLFSITSLTGETDSDLLWLNEIGHVKLRVSAPLAVDDYTSNRVTGSFILIDEGTNATVAAGMIGEPGFAFSVPTGHR</sequence>
<evidence type="ECO:0000259" key="7">
    <source>
        <dbReference type="PROSITE" id="PS51722"/>
    </source>
</evidence>
<dbReference type="InterPro" id="IPR027417">
    <property type="entry name" value="P-loop_NTPase"/>
</dbReference>
<dbReference type="CDD" id="cd04166">
    <property type="entry name" value="CysN_ATPS"/>
    <property type="match status" value="1"/>
</dbReference>
<dbReference type="SUPFAM" id="SSF52402">
    <property type="entry name" value="Adenine nucleotide alpha hydrolases-like"/>
    <property type="match status" value="1"/>
</dbReference>
<evidence type="ECO:0000256" key="6">
    <source>
        <dbReference type="ARBA" id="ARBA00023134"/>
    </source>
</evidence>
<dbReference type="SUPFAM" id="SSF50447">
    <property type="entry name" value="Translation proteins"/>
    <property type="match status" value="1"/>
</dbReference>
<evidence type="ECO:0000313" key="9">
    <source>
        <dbReference type="Proteomes" id="UP001174909"/>
    </source>
</evidence>
<dbReference type="Pfam" id="PF22594">
    <property type="entry name" value="GTP-eEF1A_C"/>
    <property type="match status" value="1"/>
</dbReference>
<dbReference type="InterPro" id="IPR041757">
    <property type="entry name" value="CysN_GTP-bd"/>
</dbReference>
<comment type="caution">
    <text evidence="8">The sequence shown here is derived from an EMBL/GenBank/DDBJ whole genome shotgun (WGS) entry which is preliminary data.</text>
</comment>
<evidence type="ECO:0000256" key="4">
    <source>
        <dbReference type="ARBA" id="ARBA00022741"/>
    </source>
</evidence>
<gene>
    <name evidence="8" type="ORF">GBAR_LOCUS9320</name>
</gene>
<dbReference type="PROSITE" id="PS51722">
    <property type="entry name" value="G_TR_2"/>
    <property type="match status" value="1"/>
</dbReference>
<keyword evidence="9" id="KW-1185">Reference proteome</keyword>
<dbReference type="Pfam" id="PF00009">
    <property type="entry name" value="GTP_EFTU"/>
    <property type="match status" value="1"/>
</dbReference>
<protein>
    <submittedName>
        <fullName evidence="8">Bifunctional enzyme CysN/CysC</fullName>
    </submittedName>
</protein>
<dbReference type="CDD" id="cd04095">
    <property type="entry name" value="CysN_NoDQ_III"/>
    <property type="match status" value="1"/>
</dbReference>
<reference evidence="8" key="1">
    <citation type="submission" date="2023-03" db="EMBL/GenBank/DDBJ databases">
        <authorList>
            <person name="Steffen K."/>
            <person name="Cardenas P."/>
        </authorList>
    </citation>
    <scope>NUCLEOTIDE SEQUENCE</scope>
</reference>
<evidence type="ECO:0000313" key="8">
    <source>
        <dbReference type="EMBL" id="CAI8014960.1"/>
    </source>
</evidence>
<keyword evidence="4" id="KW-0547">Nucleotide-binding</keyword>
<dbReference type="Gene3D" id="2.40.30.10">
    <property type="entry name" value="Translation factors"/>
    <property type="match status" value="2"/>
</dbReference>
<dbReference type="PRINTS" id="PR00315">
    <property type="entry name" value="ELONGATNFCT"/>
</dbReference>
<dbReference type="Gene3D" id="3.40.50.300">
    <property type="entry name" value="P-loop containing nucleotide triphosphate hydrolases"/>
    <property type="match status" value="1"/>
</dbReference>
<dbReference type="Gene3D" id="3.40.50.620">
    <property type="entry name" value="HUPs"/>
    <property type="match status" value="1"/>
</dbReference>
<keyword evidence="3" id="KW-0548">Nucleotidyltransferase</keyword>
<dbReference type="InterPro" id="IPR031157">
    <property type="entry name" value="G_TR_CS"/>
</dbReference>
<dbReference type="GO" id="GO:0003924">
    <property type="term" value="F:GTPase activity"/>
    <property type="evidence" value="ECO:0007669"/>
    <property type="project" value="InterPro"/>
</dbReference>
<dbReference type="FunFam" id="3.40.50.300:FF:000119">
    <property type="entry name" value="Sulfate adenylyltransferase subunit 1"/>
    <property type="match status" value="1"/>
</dbReference>
<dbReference type="PANTHER" id="PTHR23115">
    <property type="entry name" value="TRANSLATION FACTOR"/>
    <property type="match status" value="1"/>
</dbReference>
<evidence type="ECO:0000256" key="2">
    <source>
        <dbReference type="ARBA" id="ARBA00022679"/>
    </source>
</evidence>
<evidence type="ECO:0000256" key="3">
    <source>
        <dbReference type="ARBA" id="ARBA00022695"/>
    </source>
</evidence>
<dbReference type="Pfam" id="PF01507">
    <property type="entry name" value="PAPS_reduct"/>
    <property type="match status" value="1"/>
</dbReference>
<dbReference type="InterPro" id="IPR009001">
    <property type="entry name" value="Transl_elong_EF1A/Init_IF2_C"/>
</dbReference>
<organism evidence="8 9">
    <name type="scientific">Geodia barretti</name>
    <name type="common">Barrett's horny sponge</name>
    <dbReference type="NCBI Taxonomy" id="519541"/>
    <lineage>
        <taxon>Eukaryota</taxon>
        <taxon>Metazoa</taxon>
        <taxon>Porifera</taxon>
        <taxon>Demospongiae</taxon>
        <taxon>Heteroscleromorpha</taxon>
        <taxon>Tetractinellida</taxon>
        <taxon>Astrophorina</taxon>
        <taxon>Geodiidae</taxon>
        <taxon>Geodia</taxon>
    </lineage>
</organism>
<dbReference type="InterPro" id="IPR014729">
    <property type="entry name" value="Rossmann-like_a/b/a_fold"/>
</dbReference>
<dbReference type="EMBL" id="CASHTH010001406">
    <property type="protein sequence ID" value="CAI8014960.1"/>
    <property type="molecule type" value="Genomic_DNA"/>
</dbReference>
<evidence type="ECO:0000256" key="5">
    <source>
        <dbReference type="ARBA" id="ARBA00022840"/>
    </source>
</evidence>
<dbReference type="InterPro" id="IPR000795">
    <property type="entry name" value="T_Tr_GTP-bd_dom"/>
</dbReference>